<sequence>MFDDKKPSCFVVESYNTNSKNLLPKKNKKICKKCGSYMTKRKNLKTSEEFFGCFHYPKCNYTESL</sequence>
<evidence type="ECO:0000313" key="1">
    <source>
        <dbReference type="EMBL" id="ALQ39244.1"/>
    </source>
</evidence>
<accession>A0A0S2ZKT6</accession>
<dbReference type="KEGG" id="fhw:RN87_01350"/>
<gene>
    <name evidence="1" type="ORF">RN87_01350</name>
</gene>
<dbReference type="SUPFAM" id="SSF57783">
    <property type="entry name" value="Zinc beta-ribbon"/>
    <property type="match status" value="1"/>
</dbReference>
<dbReference type="Gene3D" id="3.30.65.10">
    <property type="entry name" value="Bacterial Topoisomerase I, domain 1"/>
    <property type="match status" value="1"/>
</dbReference>
<evidence type="ECO:0000313" key="2">
    <source>
        <dbReference type="Proteomes" id="UP000063275"/>
    </source>
</evidence>
<dbReference type="AlphaFoldDB" id="A0A0S2ZKT6"/>
<dbReference type="EMBL" id="CP013331">
    <property type="protein sequence ID" value="ALQ39244.1"/>
    <property type="molecule type" value="Genomic_DNA"/>
</dbReference>
<name>A0A0S2ZKT6_9FUSO</name>
<protein>
    <submittedName>
        <fullName evidence="1">Uncharacterized protein</fullName>
    </submittedName>
</protein>
<organism evidence="1">
    <name type="scientific">Fusobacterium hwasookii ChDC F174</name>
    <dbReference type="NCBI Taxonomy" id="1307442"/>
    <lineage>
        <taxon>Bacteria</taxon>
        <taxon>Fusobacteriati</taxon>
        <taxon>Fusobacteriota</taxon>
        <taxon>Fusobacteriia</taxon>
        <taxon>Fusobacteriales</taxon>
        <taxon>Fusobacteriaceae</taxon>
        <taxon>Fusobacterium</taxon>
    </lineage>
</organism>
<reference evidence="1 2" key="1">
    <citation type="submission" date="2015-11" db="EMBL/GenBank/DDBJ databases">
        <authorList>
            <person name="Zhang Y."/>
            <person name="Guo Z."/>
        </authorList>
    </citation>
    <scope>NUCLEOTIDE SEQUENCE [LARGE SCALE GENOMIC DNA]</scope>
    <source>
        <strain evidence="1 2">ChDC F174</strain>
    </source>
</reference>
<proteinExistence type="predicted"/>
<dbReference type="Proteomes" id="UP000063275">
    <property type="component" value="Chromosome"/>
</dbReference>